<dbReference type="Gene3D" id="1.10.8.430">
    <property type="entry name" value="Helical domain of apoptotic protease-activating factors"/>
    <property type="match status" value="1"/>
</dbReference>
<dbReference type="InterPro" id="IPR016951">
    <property type="entry name" value="Haem_Oase_decyc_pln"/>
</dbReference>
<proteinExistence type="inferred from homology"/>
<reference evidence="9 10" key="1">
    <citation type="journal article" date="2014" name="Nat. Genet.">
        <title>Genome sequence of the hot pepper provides insights into the evolution of pungency in Capsicum species.</title>
        <authorList>
            <person name="Kim S."/>
            <person name="Park M."/>
            <person name="Yeom S.I."/>
            <person name="Kim Y.M."/>
            <person name="Lee J.M."/>
            <person name="Lee H.A."/>
            <person name="Seo E."/>
            <person name="Choi J."/>
            <person name="Cheong K."/>
            <person name="Kim K.T."/>
            <person name="Jung K."/>
            <person name="Lee G.W."/>
            <person name="Oh S.K."/>
            <person name="Bae C."/>
            <person name="Kim S.B."/>
            <person name="Lee H.Y."/>
            <person name="Kim S.Y."/>
            <person name="Kim M.S."/>
            <person name="Kang B.C."/>
            <person name="Jo Y.D."/>
            <person name="Yang H.B."/>
            <person name="Jeong H.J."/>
            <person name="Kang W.H."/>
            <person name="Kwon J.K."/>
            <person name="Shin C."/>
            <person name="Lim J.Y."/>
            <person name="Park J.H."/>
            <person name="Huh J.H."/>
            <person name="Kim J.S."/>
            <person name="Kim B.D."/>
            <person name="Cohen O."/>
            <person name="Paran I."/>
            <person name="Suh M.C."/>
            <person name="Lee S.B."/>
            <person name="Kim Y.K."/>
            <person name="Shin Y."/>
            <person name="Noh S.J."/>
            <person name="Park J."/>
            <person name="Seo Y.S."/>
            <person name="Kwon S.Y."/>
            <person name="Kim H.A."/>
            <person name="Park J.M."/>
            <person name="Kim H.J."/>
            <person name="Choi S.B."/>
            <person name="Bosland P.W."/>
            <person name="Reeves G."/>
            <person name="Jo S.H."/>
            <person name="Lee B.W."/>
            <person name="Cho H.T."/>
            <person name="Choi H.S."/>
            <person name="Lee M.S."/>
            <person name="Yu Y."/>
            <person name="Do Choi Y."/>
            <person name="Park B.S."/>
            <person name="van Deynze A."/>
            <person name="Ashrafi H."/>
            <person name="Hill T."/>
            <person name="Kim W.T."/>
            <person name="Pai H.S."/>
            <person name="Ahn H.K."/>
            <person name="Yeam I."/>
            <person name="Giovannoni J.J."/>
            <person name="Rose J.K."/>
            <person name="Sorensen I."/>
            <person name="Lee S.J."/>
            <person name="Kim R.W."/>
            <person name="Choi I.Y."/>
            <person name="Choi B.S."/>
            <person name="Lim J.S."/>
            <person name="Lee Y.H."/>
            <person name="Choi D."/>
        </authorList>
    </citation>
    <scope>NUCLEOTIDE SEQUENCE [LARGE SCALE GENOMIC DNA]</scope>
    <source>
        <strain evidence="10">cv. CM334</strain>
    </source>
</reference>
<evidence type="ECO:0000256" key="6">
    <source>
        <dbReference type="ARBA" id="ARBA00023002"/>
    </source>
</evidence>
<keyword evidence="10" id="KW-1185">Reference proteome</keyword>
<dbReference type="Pfam" id="PF00931">
    <property type="entry name" value="NB-ARC"/>
    <property type="match status" value="1"/>
</dbReference>
<organism evidence="9 10">
    <name type="scientific">Capsicum annuum</name>
    <name type="common">Capsicum pepper</name>
    <dbReference type="NCBI Taxonomy" id="4072"/>
    <lineage>
        <taxon>Eukaryota</taxon>
        <taxon>Viridiplantae</taxon>
        <taxon>Streptophyta</taxon>
        <taxon>Embryophyta</taxon>
        <taxon>Tracheophyta</taxon>
        <taxon>Spermatophyta</taxon>
        <taxon>Magnoliopsida</taxon>
        <taxon>eudicotyledons</taxon>
        <taxon>Gunneridae</taxon>
        <taxon>Pentapetalae</taxon>
        <taxon>asterids</taxon>
        <taxon>lamiids</taxon>
        <taxon>Solanales</taxon>
        <taxon>Solanaceae</taxon>
        <taxon>Solanoideae</taxon>
        <taxon>Capsiceae</taxon>
        <taxon>Capsicum</taxon>
    </lineage>
</organism>
<dbReference type="InterPro" id="IPR027417">
    <property type="entry name" value="P-loop_NTPase"/>
</dbReference>
<keyword evidence="5" id="KW-0479">Metal-binding</keyword>
<accession>A0A2G2YUZ1</accession>
<evidence type="ECO:0000256" key="7">
    <source>
        <dbReference type="ARBA" id="ARBA00023004"/>
    </source>
</evidence>
<dbReference type="GO" id="GO:0006788">
    <property type="term" value="P:heme oxidation"/>
    <property type="evidence" value="ECO:0007669"/>
    <property type="project" value="InterPro"/>
</dbReference>
<feature type="domain" description="NB-ARC" evidence="8">
    <location>
        <begin position="121"/>
        <end position="213"/>
    </location>
</feature>
<dbReference type="STRING" id="4072.A0A2G2YUZ1"/>
<gene>
    <name evidence="9" type="ORF">T459_24236</name>
</gene>
<keyword evidence="3" id="KW-0433">Leucine-rich repeat</keyword>
<dbReference type="SUPFAM" id="SSF48613">
    <property type="entry name" value="Heme oxygenase-like"/>
    <property type="match status" value="1"/>
</dbReference>
<dbReference type="Gramene" id="PHT73451">
    <property type="protein sequence ID" value="PHT73451"/>
    <property type="gene ID" value="T459_24236"/>
</dbReference>
<keyword evidence="4" id="KW-0349">Heme</keyword>
<keyword evidence="6" id="KW-0560">Oxidoreductase</keyword>
<dbReference type="AlphaFoldDB" id="A0A2G2YUZ1"/>
<evidence type="ECO:0000256" key="4">
    <source>
        <dbReference type="ARBA" id="ARBA00022617"/>
    </source>
</evidence>
<dbReference type="Gene3D" id="1.20.910.10">
    <property type="entry name" value="Heme oxygenase-like"/>
    <property type="match status" value="1"/>
</dbReference>
<comment type="similarity">
    <text evidence="1">Belongs to the heme oxygenase family.</text>
</comment>
<keyword evidence="7" id="KW-0408">Iron</keyword>
<dbReference type="InterPro" id="IPR002051">
    <property type="entry name" value="Haem_Oase"/>
</dbReference>
<dbReference type="EC" id="1.14.14.18" evidence="2"/>
<evidence type="ECO:0000256" key="2">
    <source>
        <dbReference type="ARBA" id="ARBA00012360"/>
    </source>
</evidence>
<evidence type="ECO:0000259" key="8">
    <source>
        <dbReference type="Pfam" id="PF00931"/>
    </source>
</evidence>
<comment type="caution">
    <text evidence="9">The sequence shown here is derived from an EMBL/GenBank/DDBJ whole genome shotgun (WGS) entry which is preliminary data.</text>
</comment>
<evidence type="ECO:0000313" key="10">
    <source>
        <dbReference type="Proteomes" id="UP000222542"/>
    </source>
</evidence>
<dbReference type="PANTHER" id="PTHR35703">
    <property type="entry name" value="HEME OXYGENASE 1, CHLOROPLASTIC-RELATED"/>
    <property type="match status" value="1"/>
</dbReference>
<evidence type="ECO:0000256" key="3">
    <source>
        <dbReference type="ARBA" id="ARBA00022614"/>
    </source>
</evidence>
<dbReference type="InterPro" id="IPR016084">
    <property type="entry name" value="Haem_Oase-like_multi-hlx"/>
</dbReference>
<dbReference type="GO" id="GO:0004392">
    <property type="term" value="F:heme oxygenase (decyclizing) activity"/>
    <property type="evidence" value="ECO:0007669"/>
    <property type="project" value="UniProtKB-EC"/>
</dbReference>
<dbReference type="Proteomes" id="UP000222542">
    <property type="component" value="Unassembled WGS sequence"/>
</dbReference>
<sequence>MQVFIAIKCLLQKEAMVHRKDTEFRNTGLERSEVLAKDLEWFRQQGHAIPEPLNPGVTYARYLEELSEKDPQAFICHFYNTYFAHSAGGRMIGRKISPLEVVAKNFEKNNVSGEMTDLELQLKNDEAVLANILQKSLKGKRYLIVLDDMWKSEAWDALRLYFPSENKGSGILSMTRNTEVARNAGTENLSLQMDLMGPDESWNLFKSIAFANEPLPSEFETIGKQIAEKYHGLPLTIAVIAGLLKSKRDIEDSEYVAKDVKAFFTNDPDKQCSHVLGLSYDHLTSDLKARLLHFGKTVRYQ</sequence>
<dbReference type="GO" id="GO:0043531">
    <property type="term" value="F:ADP binding"/>
    <property type="evidence" value="ECO:0007669"/>
    <property type="project" value="InterPro"/>
</dbReference>
<dbReference type="InterPro" id="IPR002182">
    <property type="entry name" value="NB-ARC"/>
</dbReference>
<reference evidence="9 10" key="2">
    <citation type="journal article" date="2017" name="Genome Biol.">
        <title>New reference genome sequences of hot pepper reveal the massive evolution of plant disease-resistance genes by retroduplication.</title>
        <authorList>
            <person name="Kim S."/>
            <person name="Park J."/>
            <person name="Yeom S.I."/>
            <person name="Kim Y.M."/>
            <person name="Seo E."/>
            <person name="Kim K.T."/>
            <person name="Kim M.S."/>
            <person name="Lee J.M."/>
            <person name="Cheong K."/>
            <person name="Shin H.S."/>
            <person name="Kim S.B."/>
            <person name="Han K."/>
            <person name="Lee J."/>
            <person name="Park M."/>
            <person name="Lee H.A."/>
            <person name="Lee H.Y."/>
            <person name="Lee Y."/>
            <person name="Oh S."/>
            <person name="Lee J.H."/>
            <person name="Choi E."/>
            <person name="Choi E."/>
            <person name="Lee S.E."/>
            <person name="Jeon J."/>
            <person name="Kim H."/>
            <person name="Choi G."/>
            <person name="Song H."/>
            <person name="Lee J."/>
            <person name="Lee S.C."/>
            <person name="Kwon J.K."/>
            <person name="Lee H.Y."/>
            <person name="Koo N."/>
            <person name="Hong Y."/>
            <person name="Kim R.W."/>
            <person name="Kang W.H."/>
            <person name="Huh J.H."/>
            <person name="Kang B.C."/>
            <person name="Yang T.J."/>
            <person name="Lee Y.H."/>
            <person name="Bennetzen J.L."/>
            <person name="Choi D."/>
        </authorList>
    </citation>
    <scope>NUCLEOTIDE SEQUENCE [LARGE SCALE GENOMIC DNA]</scope>
    <source>
        <strain evidence="10">cv. CM334</strain>
    </source>
</reference>
<dbReference type="EMBL" id="AYRZ02000009">
    <property type="protein sequence ID" value="PHT73451.1"/>
    <property type="molecule type" value="Genomic_DNA"/>
</dbReference>
<evidence type="ECO:0000313" key="9">
    <source>
        <dbReference type="EMBL" id="PHT73451.1"/>
    </source>
</evidence>
<dbReference type="PRINTS" id="PR00364">
    <property type="entry name" value="DISEASERSIST"/>
</dbReference>
<name>A0A2G2YUZ1_CAPAN</name>
<protein>
    <recommendedName>
        <fullName evidence="2">heme oxygenase (biliverdin-producing)</fullName>
        <ecNumber evidence="2">1.14.14.18</ecNumber>
    </recommendedName>
</protein>
<dbReference type="SUPFAM" id="SSF52540">
    <property type="entry name" value="P-loop containing nucleoside triphosphate hydrolases"/>
    <property type="match status" value="1"/>
</dbReference>
<dbReference type="PANTHER" id="PTHR35703:SF2">
    <property type="entry name" value="HEME OXYGENASE 1, CHLOROPLASTIC-RELATED"/>
    <property type="match status" value="1"/>
</dbReference>
<dbReference type="InterPro" id="IPR042197">
    <property type="entry name" value="Apaf_helical"/>
</dbReference>
<evidence type="ECO:0000256" key="1">
    <source>
        <dbReference type="ARBA" id="ARBA00006134"/>
    </source>
</evidence>
<dbReference type="CDD" id="cd19165">
    <property type="entry name" value="HemeO"/>
    <property type="match status" value="1"/>
</dbReference>
<dbReference type="GO" id="GO:0046872">
    <property type="term" value="F:metal ion binding"/>
    <property type="evidence" value="ECO:0007669"/>
    <property type="project" value="UniProtKB-KW"/>
</dbReference>
<evidence type="ECO:0000256" key="5">
    <source>
        <dbReference type="ARBA" id="ARBA00022723"/>
    </source>
</evidence>